<gene>
    <name evidence="3" type="ORF">FRZ54_04890</name>
</gene>
<keyword evidence="4" id="KW-1185">Reference proteome</keyword>
<keyword evidence="1" id="KW-0175">Coiled coil</keyword>
<evidence type="ECO:0000313" key="4">
    <source>
        <dbReference type="Proteomes" id="UP000321479"/>
    </source>
</evidence>
<evidence type="ECO:0000313" key="3">
    <source>
        <dbReference type="EMBL" id="QEC61948.1"/>
    </source>
</evidence>
<feature type="signal peptide" evidence="2">
    <location>
        <begin position="1"/>
        <end position="24"/>
    </location>
</feature>
<dbReference type="Proteomes" id="UP000321479">
    <property type="component" value="Chromosome"/>
</dbReference>
<dbReference type="RefSeq" id="WP_147030525.1">
    <property type="nucleotide sequence ID" value="NZ_CP042436.1"/>
</dbReference>
<proteinExistence type="predicted"/>
<evidence type="ECO:0000256" key="1">
    <source>
        <dbReference type="SAM" id="Coils"/>
    </source>
</evidence>
<accession>A0A5B8USU2</accession>
<feature type="chain" id="PRO_5022677045" evidence="2">
    <location>
        <begin position="25"/>
        <end position="486"/>
    </location>
</feature>
<name>A0A5B8USU2_9SPHI</name>
<sequence>MRSRPICLLFIVALWLCQPNCVHAQEENTLIVKSSRYINFKIKSLNKLNVRLERQQKRLLKRLTRREQRFAAKLKQNDSAAYDRYRHQRLSYDSIQKLSLPDSAMLAKTAARRNTSIDSLKAIRSFIQNKSSALNTNRQLPTTDPKLSQLQSQLNYRNYINELITQRTNNLQGIAGGSSIPAFTGIQKQVYYAKQKMNVFKEMEEEPSKAEDKAMEYLQGTEGFDKYMDEATAGPNSMQNLGPNATAADLQKMGLQTKQQVQAALQQRFGSNLSGLSQKMGDQIKSFQDKTQNINTAKQSLQSLRQLKHINRPSFKINPMRGLPFWKRIEKQYNFQTTRATIDGAPAILQLSAMAGYRQSPKLSYGIGVVEATGLGQSWTDLRLSFQGVGLRSYTAWQWQYGIGAYAGYERLYKQAAFSNTINPDQTVTTSPHSSNTYSESILVGLTKNYRINDKWNGAIQLLYDIWWQQKGMPSPIVLRFSTISK</sequence>
<protein>
    <submittedName>
        <fullName evidence="3">Uncharacterized protein</fullName>
    </submittedName>
</protein>
<dbReference type="KEGG" id="mgin:FRZ54_04890"/>
<keyword evidence="2" id="KW-0732">Signal</keyword>
<dbReference type="OrthoDB" id="629901at2"/>
<dbReference type="AlphaFoldDB" id="A0A5B8USU2"/>
<feature type="coiled-coil region" evidence="1">
    <location>
        <begin position="42"/>
        <end position="69"/>
    </location>
</feature>
<reference evidence="3 4" key="1">
    <citation type="journal article" date="2017" name="Curr. Microbiol.">
        <title>Mucilaginibacter ginsenosidivorans sp. nov., Isolated from Soil of Ginseng Field.</title>
        <authorList>
            <person name="Kim M.M."/>
            <person name="Siddiqi M.Z."/>
            <person name="Im W.T."/>
        </authorList>
    </citation>
    <scope>NUCLEOTIDE SEQUENCE [LARGE SCALE GENOMIC DNA]</scope>
    <source>
        <strain evidence="3 4">Gsoil 3017</strain>
    </source>
</reference>
<evidence type="ECO:0000256" key="2">
    <source>
        <dbReference type="SAM" id="SignalP"/>
    </source>
</evidence>
<organism evidence="3 4">
    <name type="scientific">Mucilaginibacter ginsenosidivorans</name>
    <dbReference type="NCBI Taxonomy" id="398053"/>
    <lineage>
        <taxon>Bacteria</taxon>
        <taxon>Pseudomonadati</taxon>
        <taxon>Bacteroidota</taxon>
        <taxon>Sphingobacteriia</taxon>
        <taxon>Sphingobacteriales</taxon>
        <taxon>Sphingobacteriaceae</taxon>
        <taxon>Mucilaginibacter</taxon>
    </lineage>
</organism>
<dbReference type="EMBL" id="CP042436">
    <property type="protein sequence ID" value="QEC61948.1"/>
    <property type="molecule type" value="Genomic_DNA"/>
</dbReference>